<evidence type="ECO:0000256" key="2">
    <source>
        <dbReference type="ARBA" id="ARBA00022840"/>
    </source>
</evidence>
<dbReference type="SUPFAM" id="SSF56112">
    <property type="entry name" value="Protein kinase-like (PK-like)"/>
    <property type="match status" value="1"/>
</dbReference>
<keyword evidence="3" id="KW-0175">Coiled coil</keyword>
<dbReference type="Proteomes" id="UP001165085">
    <property type="component" value="Unassembled WGS sequence"/>
</dbReference>
<dbReference type="EMBL" id="BRXY01000394">
    <property type="protein sequence ID" value="GMH92082.1"/>
    <property type="molecule type" value="Genomic_DNA"/>
</dbReference>
<dbReference type="SMART" id="SM00220">
    <property type="entry name" value="S_TKc"/>
    <property type="match status" value="1"/>
</dbReference>
<dbReference type="GO" id="GO:0005524">
    <property type="term" value="F:ATP binding"/>
    <property type="evidence" value="ECO:0007669"/>
    <property type="project" value="UniProtKB-KW"/>
</dbReference>
<dbReference type="Pfam" id="PF00069">
    <property type="entry name" value="Pkinase"/>
    <property type="match status" value="1"/>
</dbReference>
<dbReference type="Gene3D" id="1.10.510.10">
    <property type="entry name" value="Transferase(Phosphotransferase) domain 1"/>
    <property type="match status" value="1"/>
</dbReference>
<dbReference type="PANTHER" id="PTHR48012:SF2">
    <property type="entry name" value="STERILE20-LIKE KINASE, ISOFORM B"/>
    <property type="match status" value="1"/>
</dbReference>
<evidence type="ECO:0000259" key="5">
    <source>
        <dbReference type="PROSITE" id="PS50011"/>
    </source>
</evidence>
<evidence type="ECO:0000256" key="1">
    <source>
        <dbReference type="ARBA" id="ARBA00022741"/>
    </source>
</evidence>
<feature type="compositionally biased region" description="Polar residues" evidence="4">
    <location>
        <begin position="475"/>
        <end position="485"/>
    </location>
</feature>
<reference evidence="7" key="1">
    <citation type="journal article" date="2023" name="Commun. Biol.">
        <title>Genome analysis of Parmales, the sister group of diatoms, reveals the evolutionary specialization of diatoms from phago-mixotrophs to photoautotrophs.</title>
        <authorList>
            <person name="Ban H."/>
            <person name="Sato S."/>
            <person name="Yoshikawa S."/>
            <person name="Yamada K."/>
            <person name="Nakamura Y."/>
            <person name="Ichinomiya M."/>
            <person name="Sato N."/>
            <person name="Blanc-Mathieu R."/>
            <person name="Endo H."/>
            <person name="Kuwata A."/>
            <person name="Ogata H."/>
        </authorList>
    </citation>
    <scope>NUCLEOTIDE SEQUENCE [LARGE SCALE GENOMIC DNA]</scope>
    <source>
        <strain evidence="7">NIES 3701</strain>
    </source>
</reference>
<evidence type="ECO:0000313" key="7">
    <source>
        <dbReference type="Proteomes" id="UP001165085"/>
    </source>
</evidence>
<sequence>MSSQKQHLNTGENIHQHILIINLLGEGSFGCVYKASNLAGTSDWFERRRAEPNRERRGRYQPNIVAVKVISNSSNESETEKAMMEIEILSYCDSPFIVGYFDCFLRKNTNISSELWIVMEFCSGGSVSDLLEAAGESLSESVIKAVAASVILGLQYLHSAVKTVHRDIKCGNILITSDGHVKLADFGVSASIGNTVAKRKTVVGSPFWMAPEVIMENCYDGKADVWSLGISCIEMAESAPPHANLHPLRAIFIIPQKPPPTLADPDQWSPAMLDFVRICLHKNPSQRPDSSMISSHQFIRQDVSALRDIHSDESRKGGLPAIRSLLQKMGAKVDDVLSTRANSSSDDGKREFINNINQLTGRNGSGTIQRQQQSSLVRFGSSSGGAGLASTFVAASGPVGQNIPEQAIRFFEDDDEGGGSIRQPLRERAMSGDSNENRNDEVKRPSPMQLHTPSRSLVSKKEKTAGARPPVFKNTDGQGNLSTSPREGGGFVKRNLSKIMNKMKDGHIVDSAQKQDAYAPSGEPAELVQEIFSLYEADGNGIAIPDGLAEDEMLSKQLHQLKKKLENEMVSLKISYELAKKQLIAEAQLRNNLPFDASELMQQAAKKSNITF</sequence>
<keyword evidence="7" id="KW-1185">Reference proteome</keyword>
<dbReference type="GO" id="GO:0004674">
    <property type="term" value="F:protein serine/threonine kinase activity"/>
    <property type="evidence" value="ECO:0007669"/>
    <property type="project" value="TreeGrafter"/>
</dbReference>
<dbReference type="InterPro" id="IPR000719">
    <property type="entry name" value="Prot_kinase_dom"/>
</dbReference>
<proteinExistence type="predicted"/>
<dbReference type="PROSITE" id="PS50011">
    <property type="entry name" value="PROTEIN_KINASE_DOM"/>
    <property type="match status" value="1"/>
</dbReference>
<dbReference type="InterPro" id="IPR011009">
    <property type="entry name" value="Kinase-like_dom_sf"/>
</dbReference>
<keyword evidence="2" id="KW-0067">ATP-binding</keyword>
<feature type="compositionally biased region" description="Basic and acidic residues" evidence="4">
    <location>
        <begin position="424"/>
        <end position="444"/>
    </location>
</feature>
<protein>
    <recommendedName>
        <fullName evidence="5">Protein kinase domain-containing protein</fullName>
    </recommendedName>
</protein>
<feature type="coiled-coil region" evidence="3">
    <location>
        <begin position="548"/>
        <end position="582"/>
    </location>
</feature>
<accession>A0A9W7BKI1</accession>
<evidence type="ECO:0000313" key="6">
    <source>
        <dbReference type="EMBL" id="GMH92082.1"/>
    </source>
</evidence>
<gene>
    <name evidence="6" type="ORF">TrST_g11936</name>
</gene>
<evidence type="ECO:0000256" key="4">
    <source>
        <dbReference type="SAM" id="MobiDB-lite"/>
    </source>
</evidence>
<evidence type="ECO:0000256" key="3">
    <source>
        <dbReference type="SAM" id="Coils"/>
    </source>
</evidence>
<feature type="domain" description="Protein kinase" evidence="5">
    <location>
        <begin position="18"/>
        <end position="299"/>
    </location>
</feature>
<dbReference type="GO" id="GO:0005737">
    <property type="term" value="C:cytoplasm"/>
    <property type="evidence" value="ECO:0007669"/>
    <property type="project" value="TreeGrafter"/>
</dbReference>
<organism evidence="6 7">
    <name type="scientific">Triparma strigata</name>
    <dbReference type="NCBI Taxonomy" id="1606541"/>
    <lineage>
        <taxon>Eukaryota</taxon>
        <taxon>Sar</taxon>
        <taxon>Stramenopiles</taxon>
        <taxon>Ochrophyta</taxon>
        <taxon>Bolidophyceae</taxon>
        <taxon>Parmales</taxon>
        <taxon>Triparmaceae</taxon>
        <taxon>Triparma</taxon>
    </lineage>
</organism>
<keyword evidence="1" id="KW-0547">Nucleotide-binding</keyword>
<name>A0A9W7BKI1_9STRA</name>
<comment type="caution">
    <text evidence="6">The sequence shown here is derived from an EMBL/GenBank/DDBJ whole genome shotgun (WGS) entry which is preliminary data.</text>
</comment>
<feature type="region of interest" description="Disordered" evidence="4">
    <location>
        <begin position="412"/>
        <end position="491"/>
    </location>
</feature>
<dbReference type="OrthoDB" id="8693905at2759"/>
<dbReference type="AlphaFoldDB" id="A0A9W7BKI1"/>
<dbReference type="PANTHER" id="PTHR48012">
    <property type="entry name" value="STERILE20-LIKE KINASE, ISOFORM B-RELATED"/>
    <property type="match status" value="1"/>
</dbReference>
<dbReference type="InterPro" id="IPR050629">
    <property type="entry name" value="STE20/SPS1-PAK"/>
</dbReference>